<protein>
    <submittedName>
        <fullName evidence="1">Uncharacterized protein</fullName>
    </submittedName>
</protein>
<accession>A0A2P2JPC8</accession>
<sequence>MPNKQLATIKTMAQLLWTEDNKNYYFIITQFLINMK</sequence>
<name>A0A2P2JPC8_RHIMU</name>
<proteinExistence type="predicted"/>
<dbReference type="AlphaFoldDB" id="A0A2P2JPC8"/>
<organism evidence="1">
    <name type="scientific">Rhizophora mucronata</name>
    <name type="common">Asiatic mangrove</name>
    <dbReference type="NCBI Taxonomy" id="61149"/>
    <lineage>
        <taxon>Eukaryota</taxon>
        <taxon>Viridiplantae</taxon>
        <taxon>Streptophyta</taxon>
        <taxon>Embryophyta</taxon>
        <taxon>Tracheophyta</taxon>
        <taxon>Spermatophyta</taxon>
        <taxon>Magnoliopsida</taxon>
        <taxon>eudicotyledons</taxon>
        <taxon>Gunneridae</taxon>
        <taxon>Pentapetalae</taxon>
        <taxon>rosids</taxon>
        <taxon>fabids</taxon>
        <taxon>Malpighiales</taxon>
        <taxon>Rhizophoraceae</taxon>
        <taxon>Rhizophora</taxon>
    </lineage>
</organism>
<evidence type="ECO:0000313" key="1">
    <source>
        <dbReference type="EMBL" id="MBW95324.1"/>
    </source>
</evidence>
<dbReference type="EMBL" id="GGEC01014841">
    <property type="protein sequence ID" value="MBW95324.1"/>
    <property type="molecule type" value="Transcribed_RNA"/>
</dbReference>
<reference evidence="1" key="1">
    <citation type="submission" date="2018-02" db="EMBL/GenBank/DDBJ databases">
        <title>Rhizophora mucronata_Transcriptome.</title>
        <authorList>
            <person name="Meera S.P."/>
            <person name="Sreeshan A."/>
            <person name="Augustine A."/>
        </authorList>
    </citation>
    <scope>NUCLEOTIDE SEQUENCE</scope>
    <source>
        <tissue evidence="1">Leaf</tissue>
    </source>
</reference>